<keyword evidence="3" id="KW-1185">Reference proteome</keyword>
<dbReference type="Pfam" id="PF02384">
    <property type="entry name" value="N6_Mtase"/>
    <property type="match status" value="1"/>
</dbReference>
<dbReference type="SUPFAM" id="SSF53335">
    <property type="entry name" value="S-adenosyl-L-methionine-dependent methyltransferases"/>
    <property type="match status" value="1"/>
</dbReference>
<reference evidence="3" key="1">
    <citation type="journal article" date="2019" name="Int. J. Syst. Evol. Microbiol.">
        <title>The Global Catalogue of Microorganisms (GCM) 10K type strain sequencing project: providing services to taxonomists for standard genome sequencing and annotation.</title>
        <authorList>
            <consortium name="The Broad Institute Genomics Platform"/>
            <consortium name="The Broad Institute Genome Sequencing Center for Infectious Disease"/>
            <person name="Wu L."/>
            <person name="Ma J."/>
        </authorList>
    </citation>
    <scope>NUCLEOTIDE SEQUENCE [LARGE SCALE GENOMIC DNA]</scope>
    <source>
        <strain evidence="3">CGMCC 1.12769</strain>
    </source>
</reference>
<name>A0ABQ1Y490_9BACL</name>
<evidence type="ECO:0000313" key="3">
    <source>
        <dbReference type="Proteomes" id="UP000659344"/>
    </source>
</evidence>
<gene>
    <name evidence="2" type="ORF">GCM10008013_03080</name>
</gene>
<evidence type="ECO:0000313" key="2">
    <source>
        <dbReference type="EMBL" id="GGH11347.1"/>
    </source>
</evidence>
<proteinExistence type="predicted"/>
<protein>
    <recommendedName>
        <fullName evidence="1">DNA methylase adenine-specific domain-containing protein</fullName>
    </recommendedName>
</protein>
<accession>A0ABQ1Y490</accession>
<dbReference type="InterPro" id="IPR003356">
    <property type="entry name" value="DNA_methylase_A-5"/>
</dbReference>
<dbReference type="Proteomes" id="UP000659344">
    <property type="component" value="Unassembled WGS sequence"/>
</dbReference>
<dbReference type="PANTHER" id="PTHR42998:SF1">
    <property type="entry name" value="TYPE I RESTRICTION ENZYME HINDI METHYLASE SUBUNIT"/>
    <property type="match status" value="1"/>
</dbReference>
<evidence type="ECO:0000259" key="1">
    <source>
        <dbReference type="Pfam" id="PF02384"/>
    </source>
</evidence>
<dbReference type="EMBL" id="BMFT01000001">
    <property type="protein sequence ID" value="GGH11347.1"/>
    <property type="molecule type" value="Genomic_DNA"/>
</dbReference>
<comment type="caution">
    <text evidence="2">The sequence shown here is derived from an EMBL/GenBank/DDBJ whole genome shotgun (WGS) entry which is preliminary data.</text>
</comment>
<organism evidence="2 3">
    <name type="scientific">Paenibacillus segetis</name>
    <dbReference type="NCBI Taxonomy" id="1325360"/>
    <lineage>
        <taxon>Bacteria</taxon>
        <taxon>Bacillati</taxon>
        <taxon>Bacillota</taxon>
        <taxon>Bacilli</taxon>
        <taxon>Bacillales</taxon>
        <taxon>Paenibacillaceae</taxon>
        <taxon>Paenibacillus</taxon>
    </lineage>
</organism>
<dbReference type="Gene3D" id="3.40.50.150">
    <property type="entry name" value="Vaccinia Virus protein VP39"/>
    <property type="match status" value="1"/>
</dbReference>
<feature type="domain" description="DNA methylase adenine-specific" evidence="1">
    <location>
        <begin position="2"/>
        <end position="114"/>
    </location>
</feature>
<dbReference type="PANTHER" id="PTHR42998">
    <property type="entry name" value="TYPE I RESTRICTION ENZYME HINDVIIP M PROTEIN-RELATED"/>
    <property type="match status" value="1"/>
</dbReference>
<sequence length="154" mass="17580">MTLPGQLFYSTQIPVCVWLVSKNKTKTGKRARNGEILFIDARKLGYMADRTHKEFANEDIDQITKAFHTWRGTSDEAYGDVQGFCKAAKLDEVRNNDYILTPGRYVGLEEVEDDGEPFEEKMARLTSELSEQFAKSKELEQQIRQALGGIGYEF</sequence>
<dbReference type="InterPro" id="IPR029063">
    <property type="entry name" value="SAM-dependent_MTases_sf"/>
</dbReference>
<dbReference type="InterPro" id="IPR052916">
    <property type="entry name" value="Type-I_RE_MTase_Subunit"/>
</dbReference>